<organism evidence="1 2">
    <name type="scientific">Tritrichomonas musculus</name>
    <dbReference type="NCBI Taxonomy" id="1915356"/>
    <lineage>
        <taxon>Eukaryota</taxon>
        <taxon>Metamonada</taxon>
        <taxon>Parabasalia</taxon>
        <taxon>Tritrichomonadida</taxon>
        <taxon>Tritrichomonadidae</taxon>
        <taxon>Tritrichomonas</taxon>
    </lineage>
</organism>
<proteinExistence type="predicted"/>
<evidence type="ECO:0000313" key="2">
    <source>
        <dbReference type="Proteomes" id="UP001470230"/>
    </source>
</evidence>
<dbReference type="InterPro" id="IPR029071">
    <property type="entry name" value="Ubiquitin-like_domsf"/>
</dbReference>
<keyword evidence="2" id="KW-1185">Reference proteome</keyword>
<dbReference type="EMBL" id="JAPFFF010000001">
    <property type="protein sequence ID" value="KAK8898897.1"/>
    <property type="molecule type" value="Genomic_DNA"/>
</dbReference>
<sequence>MIRLNVFCPDSSIRREMKVSKDMTINKLKKFLPNPNCNLIFGGSYLLEDQPLNFYSLSDGDFLIAVSKKSESFIFQKFSEQYDEFVHKMKSCINPKLSSTAAKLRDLRRQKLELCSRQIKIYEIESEDVQIPTVIPSDDYPSPSNEPLPILWGIKQNDQNNNIC</sequence>
<gene>
    <name evidence="1" type="ORF">M9Y10_001189</name>
</gene>
<reference evidence="1 2" key="1">
    <citation type="submission" date="2024-04" db="EMBL/GenBank/DDBJ databases">
        <title>Tritrichomonas musculus Genome.</title>
        <authorList>
            <person name="Alves-Ferreira E."/>
            <person name="Grigg M."/>
            <person name="Lorenzi H."/>
            <person name="Galac M."/>
        </authorList>
    </citation>
    <scope>NUCLEOTIDE SEQUENCE [LARGE SCALE GENOMIC DNA]</scope>
    <source>
        <strain evidence="1 2">EAF2021</strain>
    </source>
</reference>
<evidence type="ECO:0008006" key="3">
    <source>
        <dbReference type="Google" id="ProtNLM"/>
    </source>
</evidence>
<comment type="caution">
    <text evidence="1">The sequence shown here is derived from an EMBL/GenBank/DDBJ whole genome shotgun (WGS) entry which is preliminary data.</text>
</comment>
<evidence type="ECO:0000313" key="1">
    <source>
        <dbReference type="EMBL" id="KAK8898897.1"/>
    </source>
</evidence>
<name>A0ABR2L6D1_9EUKA</name>
<protein>
    <recommendedName>
        <fullName evidence="3">Ubiquitin-like domain-containing protein</fullName>
    </recommendedName>
</protein>
<dbReference type="Proteomes" id="UP001470230">
    <property type="component" value="Unassembled WGS sequence"/>
</dbReference>
<accession>A0ABR2L6D1</accession>
<dbReference type="SUPFAM" id="SSF54236">
    <property type="entry name" value="Ubiquitin-like"/>
    <property type="match status" value="1"/>
</dbReference>